<evidence type="ECO:0000313" key="1">
    <source>
        <dbReference type="EMBL" id="MED6157155.1"/>
    </source>
</evidence>
<reference evidence="1 2" key="1">
    <citation type="journal article" date="2023" name="Plants (Basel)">
        <title>Bridging the Gap: Combining Genomics and Transcriptomics Approaches to Understand Stylosanthes scabra, an Orphan Legume from the Brazilian Caatinga.</title>
        <authorList>
            <person name="Ferreira-Neto J.R.C."/>
            <person name="da Silva M.D."/>
            <person name="Binneck E."/>
            <person name="de Melo N.F."/>
            <person name="da Silva R.H."/>
            <person name="de Melo A.L.T.M."/>
            <person name="Pandolfi V."/>
            <person name="Bustamante F.O."/>
            <person name="Brasileiro-Vidal A.C."/>
            <person name="Benko-Iseppon A.M."/>
        </authorList>
    </citation>
    <scope>NUCLEOTIDE SEQUENCE [LARGE SCALE GENOMIC DNA]</scope>
    <source>
        <tissue evidence="1">Leaves</tissue>
    </source>
</reference>
<sequence length="215" mass="25090">MGLKKATKHAVRATPDFDAYASSPYAYTYKTIIYLCEVLDNRLESDKVFNMRVIGIEFFFLKSSSLFQSDDNSSLSRFILASFAFLGHFQSDSNLSRPETLEQTYQGRDELKGGRRSYRDVFTGKMQNHGGIPIGNNNTMQNLDSSKFKLQIDKLKEEVKRDCRTLLEVQRLGSFRMVLIFDSKDNMEEALQSPFLLNHFFEVRRWETQEVWKMR</sequence>
<name>A0ABU6U7J8_9FABA</name>
<accession>A0ABU6U7J8</accession>
<keyword evidence="2" id="KW-1185">Reference proteome</keyword>
<dbReference type="EMBL" id="JASCZI010120896">
    <property type="protein sequence ID" value="MED6157155.1"/>
    <property type="molecule type" value="Genomic_DNA"/>
</dbReference>
<evidence type="ECO:0000313" key="2">
    <source>
        <dbReference type="Proteomes" id="UP001341840"/>
    </source>
</evidence>
<dbReference type="Proteomes" id="UP001341840">
    <property type="component" value="Unassembled WGS sequence"/>
</dbReference>
<organism evidence="1 2">
    <name type="scientific">Stylosanthes scabra</name>
    <dbReference type="NCBI Taxonomy" id="79078"/>
    <lineage>
        <taxon>Eukaryota</taxon>
        <taxon>Viridiplantae</taxon>
        <taxon>Streptophyta</taxon>
        <taxon>Embryophyta</taxon>
        <taxon>Tracheophyta</taxon>
        <taxon>Spermatophyta</taxon>
        <taxon>Magnoliopsida</taxon>
        <taxon>eudicotyledons</taxon>
        <taxon>Gunneridae</taxon>
        <taxon>Pentapetalae</taxon>
        <taxon>rosids</taxon>
        <taxon>fabids</taxon>
        <taxon>Fabales</taxon>
        <taxon>Fabaceae</taxon>
        <taxon>Papilionoideae</taxon>
        <taxon>50 kb inversion clade</taxon>
        <taxon>dalbergioids sensu lato</taxon>
        <taxon>Dalbergieae</taxon>
        <taxon>Pterocarpus clade</taxon>
        <taxon>Stylosanthes</taxon>
    </lineage>
</organism>
<protein>
    <submittedName>
        <fullName evidence="1">Uncharacterized protein</fullName>
    </submittedName>
</protein>
<comment type="caution">
    <text evidence="1">The sequence shown here is derived from an EMBL/GenBank/DDBJ whole genome shotgun (WGS) entry which is preliminary data.</text>
</comment>
<gene>
    <name evidence="1" type="ORF">PIB30_020823</name>
</gene>
<proteinExistence type="predicted"/>